<feature type="transmembrane region" description="Helical" evidence="1">
    <location>
        <begin position="12"/>
        <end position="33"/>
    </location>
</feature>
<evidence type="ECO:0000259" key="2">
    <source>
        <dbReference type="Pfam" id="PF05232"/>
    </source>
</evidence>
<keyword evidence="1" id="KW-1133">Transmembrane helix</keyword>
<dbReference type="NCBIfam" id="NF033664">
    <property type="entry name" value="PACE_transport"/>
    <property type="match status" value="1"/>
</dbReference>
<keyword evidence="1" id="KW-0812">Transmembrane</keyword>
<dbReference type="InterPro" id="IPR007896">
    <property type="entry name" value="BTP_bacteria"/>
</dbReference>
<dbReference type="Proteomes" id="UP000245216">
    <property type="component" value="Unassembled WGS sequence"/>
</dbReference>
<reference evidence="4" key="3">
    <citation type="submission" date="2022-04" db="EMBL/GenBank/DDBJ databases">
        <title>Genomic mining of Alcaligenes faecalis D334 producing ectoin and derivatives.</title>
        <authorList>
            <person name="Doan V.T."/>
            <person name="Quach N.T."/>
            <person name="Vu T.-H.-N."/>
            <person name="Phi Q.-T."/>
        </authorList>
    </citation>
    <scope>NUCLEOTIDE SEQUENCE</scope>
    <source>
        <strain evidence="4">D334</strain>
    </source>
</reference>
<dbReference type="OrthoDB" id="1631120at2"/>
<dbReference type="EMBL" id="QEXO01000002">
    <property type="protein sequence ID" value="PWE14535.1"/>
    <property type="molecule type" value="Genomic_DNA"/>
</dbReference>
<dbReference type="EMBL" id="CP096916">
    <property type="protein sequence ID" value="WBM39191.1"/>
    <property type="molecule type" value="Genomic_DNA"/>
</dbReference>
<dbReference type="Pfam" id="PF05232">
    <property type="entry name" value="BTP"/>
    <property type="match status" value="2"/>
</dbReference>
<reference evidence="5 7" key="4">
    <citation type="submission" date="2022-05" db="EMBL/GenBank/DDBJ databases">
        <title>Complete sequence of strain NY11312.</title>
        <authorList>
            <person name="Zhou D."/>
        </authorList>
    </citation>
    <scope>NUCLEOTIDE SEQUENCE [LARGE SCALE GENOMIC DNA]</scope>
    <source>
        <strain evidence="5 7">NY11312</strain>
    </source>
</reference>
<keyword evidence="1" id="KW-0472">Membrane</keyword>
<feature type="transmembrane region" description="Helical" evidence="1">
    <location>
        <begin position="113"/>
        <end position="130"/>
    </location>
</feature>
<reference evidence="3 6" key="2">
    <citation type="submission" date="2018-05" db="EMBL/GenBank/DDBJ databases">
        <authorList>
            <person name="Lanie J.A."/>
            <person name="Ng W.-L."/>
            <person name="Kazmierczak K.M."/>
            <person name="Andrzejewski T.M."/>
            <person name="Davidsen T.M."/>
            <person name="Wayne K.J."/>
            <person name="Tettelin H."/>
            <person name="Glass J.I."/>
            <person name="Rusch D."/>
            <person name="Podicherti R."/>
            <person name="Tsui H.-C.T."/>
            <person name="Winkler M.E."/>
        </authorList>
    </citation>
    <scope>NUCLEOTIDE SEQUENCE [LARGE SCALE GENOMIC DNA]</scope>
    <source>
        <strain evidence="3 6">YBY</strain>
    </source>
</reference>
<evidence type="ECO:0000313" key="4">
    <source>
        <dbReference type="EMBL" id="UPL20629.1"/>
    </source>
</evidence>
<dbReference type="KEGG" id="afa:UZ73_06350"/>
<evidence type="ECO:0000313" key="7">
    <source>
        <dbReference type="Proteomes" id="UP001211866"/>
    </source>
</evidence>
<dbReference type="AlphaFoldDB" id="A0A0A2NFJ1"/>
<proteinExistence type="predicted"/>
<dbReference type="Proteomes" id="UP000830925">
    <property type="component" value="Chromosome"/>
</dbReference>
<name>A0A0A2NFJ1_ALCFA</name>
<organism evidence="3 6">
    <name type="scientific">Alcaligenes faecalis</name>
    <dbReference type="NCBI Taxonomy" id="511"/>
    <lineage>
        <taxon>Bacteria</taxon>
        <taxon>Pseudomonadati</taxon>
        <taxon>Pseudomonadota</taxon>
        <taxon>Betaproteobacteria</taxon>
        <taxon>Burkholderiales</taxon>
        <taxon>Alcaligenaceae</taxon>
        <taxon>Alcaligenes</taxon>
    </lineage>
</organism>
<dbReference type="eggNOG" id="COG4125">
    <property type="taxonomic scope" value="Bacteria"/>
</dbReference>
<feature type="transmembrane region" description="Helical" evidence="1">
    <location>
        <begin position="39"/>
        <end position="61"/>
    </location>
</feature>
<evidence type="ECO:0000313" key="6">
    <source>
        <dbReference type="Proteomes" id="UP000245216"/>
    </source>
</evidence>
<feature type="domain" description="Chlorhexidine efflux transporter" evidence="2">
    <location>
        <begin position="5"/>
        <end position="67"/>
    </location>
</feature>
<evidence type="ECO:0000313" key="3">
    <source>
        <dbReference type="EMBL" id="PWE14535.1"/>
    </source>
</evidence>
<accession>A0A0A2NFJ1</accession>
<evidence type="ECO:0000313" key="5">
    <source>
        <dbReference type="EMBL" id="WBM39191.1"/>
    </source>
</evidence>
<keyword evidence="7" id="KW-1185">Reference proteome</keyword>
<feature type="transmembrane region" description="Helical" evidence="1">
    <location>
        <begin position="82"/>
        <end position="101"/>
    </location>
</feature>
<dbReference type="RefSeq" id="WP_009461311.1">
    <property type="nucleotide sequence ID" value="NZ_CAXOJJ010000009.1"/>
</dbReference>
<feature type="domain" description="Chlorhexidine efflux transporter" evidence="2">
    <location>
        <begin position="73"/>
        <end position="135"/>
    </location>
</feature>
<evidence type="ECO:0000256" key="1">
    <source>
        <dbReference type="SAM" id="Phobius"/>
    </source>
</evidence>
<dbReference type="EMBL" id="CP095873">
    <property type="protein sequence ID" value="UPL20629.1"/>
    <property type="molecule type" value="Genomic_DNA"/>
</dbReference>
<accession>A0A0M7BZL4</accession>
<dbReference type="InterPro" id="IPR058208">
    <property type="entry name" value="PACE"/>
</dbReference>
<reference evidence="3 6" key="1">
    <citation type="submission" date="2018-05" db="EMBL/GenBank/DDBJ databases">
        <title>Genome Sequence of an Efficient Indole-Degrading Bacterium, Alcaligenes sp.YBY.</title>
        <authorList>
            <person name="Yang B."/>
        </authorList>
    </citation>
    <scope>NUCLEOTIDE SEQUENCE [LARGE SCALE GENOMIC DNA]</scope>
    <source>
        <strain evidence="3 6">YBY</strain>
    </source>
</reference>
<dbReference type="GeneID" id="96774453"/>
<gene>
    <name evidence="3" type="ORF">DF183_07400</name>
    <name evidence="5" type="ORF">M2J83_05030</name>
    <name evidence="4" type="ORF">MXF72_14615</name>
</gene>
<sequence>MTLQGWKRRVFYVGLFEFFAIVFSSFLLAYFAGGEASESAPIAVAISVIAIVWNYVFNTAFEHWESRQAVKGRSLLRRSVHAISFEAGLVIAIVPLYMWWYQVGLLEALRMEVAILVFFLIYSFIFSWTFDRVFGLPASAA</sequence>
<protein>
    <submittedName>
        <fullName evidence="4">PACE efflux transporter</fullName>
    </submittedName>
</protein>
<dbReference type="Proteomes" id="UP001211866">
    <property type="component" value="Chromosome"/>
</dbReference>